<evidence type="ECO:0000256" key="2">
    <source>
        <dbReference type="ARBA" id="ARBA00022448"/>
    </source>
</evidence>
<name>A0A543IH50_9ACTN</name>
<dbReference type="Proteomes" id="UP000316706">
    <property type="component" value="Unassembled WGS sequence"/>
</dbReference>
<dbReference type="InterPro" id="IPR050490">
    <property type="entry name" value="Bact_solute-bd_prot1"/>
</dbReference>
<dbReference type="RefSeq" id="WP_141970410.1">
    <property type="nucleotide sequence ID" value="NZ_VFPO01000001.1"/>
</dbReference>
<evidence type="ECO:0000313" key="4">
    <source>
        <dbReference type="Proteomes" id="UP000316706"/>
    </source>
</evidence>
<dbReference type="PANTHER" id="PTHR43649:SF29">
    <property type="entry name" value="OSMOPROTECTIVE COMPOUNDS-BINDING PROTEIN GGTB"/>
    <property type="match status" value="1"/>
</dbReference>
<evidence type="ECO:0000256" key="1">
    <source>
        <dbReference type="ARBA" id="ARBA00008520"/>
    </source>
</evidence>
<dbReference type="EMBL" id="VFPO01000001">
    <property type="protein sequence ID" value="TQM69911.1"/>
    <property type="molecule type" value="Genomic_DNA"/>
</dbReference>
<organism evidence="3 4">
    <name type="scientific">Actinomadura hallensis</name>
    <dbReference type="NCBI Taxonomy" id="337895"/>
    <lineage>
        <taxon>Bacteria</taxon>
        <taxon>Bacillati</taxon>
        <taxon>Actinomycetota</taxon>
        <taxon>Actinomycetes</taxon>
        <taxon>Streptosporangiales</taxon>
        <taxon>Thermomonosporaceae</taxon>
        <taxon>Actinomadura</taxon>
    </lineage>
</organism>
<protein>
    <submittedName>
        <fullName evidence="3">Carbohydrate ABC transporter substrate-binding protein (CUT1 family)</fullName>
    </submittedName>
</protein>
<gene>
    <name evidence="3" type="ORF">FHX41_3628</name>
</gene>
<comment type="similarity">
    <text evidence="1">Belongs to the bacterial solute-binding protein 1 family.</text>
</comment>
<dbReference type="PROSITE" id="PS51257">
    <property type="entry name" value="PROKAR_LIPOPROTEIN"/>
    <property type="match status" value="1"/>
</dbReference>
<keyword evidence="2" id="KW-0813">Transport</keyword>
<dbReference type="InterPro" id="IPR006059">
    <property type="entry name" value="SBP"/>
</dbReference>
<dbReference type="OrthoDB" id="8663148at2"/>
<reference evidence="3 4" key="1">
    <citation type="submission" date="2019-06" db="EMBL/GenBank/DDBJ databases">
        <title>Sequencing the genomes of 1000 actinobacteria strains.</title>
        <authorList>
            <person name="Klenk H.-P."/>
        </authorList>
    </citation>
    <scope>NUCLEOTIDE SEQUENCE [LARGE SCALE GENOMIC DNA]</scope>
    <source>
        <strain evidence="3 4">DSM 45043</strain>
    </source>
</reference>
<dbReference type="AlphaFoldDB" id="A0A543IH50"/>
<keyword evidence="4" id="KW-1185">Reference proteome</keyword>
<comment type="caution">
    <text evidence="3">The sequence shown here is derived from an EMBL/GenBank/DDBJ whole genome shotgun (WGS) entry which is preliminary data.</text>
</comment>
<dbReference type="PANTHER" id="PTHR43649">
    <property type="entry name" value="ARABINOSE-BINDING PROTEIN-RELATED"/>
    <property type="match status" value="1"/>
</dbReference>
<dbReference type="Gene3D" id="3.40.190.10">
    <property type="entry name" value="Periplasmic binding protein-like II"/>
    <property type="match status" value="2"/>
</dbReference>
<proteinExistence type="inferred from homology"/>
<accession>A0A543IH50</accession>
<dbReference type="SUPFAM" id="SSF53850">
    <property type="entry name" value="Periplasmic binding protein-like II"/>
    <property type="match status" value="1"/>
</dbReference>
<sequence>MSVRILSVILLVCSLGVVACGGSGSDRTITVLGSWTGEEGRAFRAMLSAFERSSGIEVEYTGTRDARAVLASELHDGHPPDAAVLATPGDLRAYAAAGELRPLRGGAEGIGGELTTAAGPDGRRRTYGIVVKASVKSLIWYNPRNLSSELRDRLTDSDLTWDELSDIAGEAGSRPWCLGLADTSASGWPGTDWIEDILLHASGPKAYDDWVSGRLPWTSEPVRSAWRTFGEVVANARGDARTVLLTGYGQAGAPMFASPPGCLFDHAGSFITGFYGQSDGRPQPGRDYDHIPFPGASSVVIGGDVLGVFRDSPAVRELVAYLGTADAQRIWTGRQGSGAFSLNREVRPDDYPDPLSRRIAQTLADAETVRFDASDTMPTVMAAAFNHAVLEYVAEPEDERLDDVLNSLEKLRRTTRFPS</sequence>
<dbReference type="Pfam" id="PF13416">
    <property type="entry name" value="SBP_bac_8"/>
    <property type="match status" value="1"/>
</dbReference>
<evidence type="ECO:0000313" key="3">
    <source>
        <dbReference type="EMBL" id="TQM69911.1"/>
    </source>
</evidence>